<sequence length="339" mass="37230">MLQAIMVEPGKIEFNNIPVPEVKPYQIKIKMKRIGVCGSDIHVNHGKHPYTSYPVVQGHEVSAEVVEVGSEVMNVKIGDKVTIQPQVVCGECYPCTHGLYNDCEELKVMGFQTTGMASEYFVVDASKALALPNEMSFEHGAMIEPLAVAVHAVRRAGDVTNKKILVLGGGPIGNLVAQTAKAMGAEAVLISELSKYRLEVAEKCGIKTIDAKNEDLLKGILANFGKDRADIIFECIGINVTIDQAINYARKGSTIVVVGVFADLANINMGYVQDHELSLLGSAMYREEDYIKAIELVKEGLIDFDTLITHRVKFEDYAKAYALIDEQKDYAMKVMIEID</sequence>
<dbReference type="SUPFAM" id="SSF51735">
    <property type="entry name" value="NAD(P)-binding Rossmann-fold domains"/>
    <property type="match status" value="1"/>
</dbReference>
<evidence type="ECO:0000313" key="9">
    <source>
        <dbReference type="Proteomes" id="UP000310334"/>
    </source>
</evidence>
<dbReference type="Gene3D" id="3.90.180.10">
    <property type="entry name" value="Medium-chain alcohol dehydrogenases, catalytic domain"/>
    <property type="match status" value="1"/>
</dbReference>
<evidence type="ECO:0000313" key="8">
    <source>
        <dbReference type="EMBL" id="THF81107.1"/>
    </source>
</evidence>
<dbReference type="GO" id="GO:0016491">
    <property type="term" value="F:oxidoreductase activity"/>
    <property type="evidence" value="ECO:0007669"/>
    <property type="project" value="UniProtKB-KW"/>
</dbReference>
<evidence type="ECO:0000259" key="7">
    <source>
        <dbReference type="Pfam" id="PF08240"/>
    </source>
</evidence>
<organism evidence="8 9">
    <name type="scientific">Metabacillus sediminilitoris</name>
    <dbReference type="NCBI Taxonomy" id="2567941"/>
    <lineage>
        <taxon>Bacteria</taxon>
        <taxon>Bacillati</taxon>
        <taxon>Bacillota</taxon>
        <taxon>Bacilli</taxon>
        <taxon>Bacillales</taxon>
        <taxon>Bacillaceae</taxon>
        <taxon>Metabacillus</taxon>
    </lineage>
</organism>
<feature type="domain" description="Alcohol dehydrogenase-like N-terminal" evidence="7">
    <location>
        <begin position="24"/>
        <end position="132"/>
    </location>
</feature>
<evidence type="ECO:0000256" key="3">
    <source>
        <dbReference type="ARBA" id="ARBA00022723"/>
    </source>
</evidence>
<reference evidence="8 9" key="1">
    <citation type="submission" date="2019-04" db="EMBL/GenBank/DDBJ databases">
        <title>Bacillus sediminilitoris sp. nov., isolated from a tidal flat sediment on the East China Sea.</title>
        <authorList>
            <person name="Wei Y."/>
            <person name="Mao H."/>
            <person name="Fang J."/>
        </authorList>
    </citation>
    <scope>NUCLEOTIDE SEQUENCE [LARGE SCALE GENOMIC DNA]</scope>
    <source>
        <strain evidence="8 9">DSL-17</strain>
    </source>
</reference>
<dbReference type="Gene3D" id="3.40.50.720">
    <property type="entry name" value="NAD(P)-binding Rossmann-like Domain"/>
    <property type="match status" value="1"/>
</dbReference>
<evidence type="ECO:0000256" key="5">
    <source>
        <dbReference type="ARBA" id="ARBA00023002"/>
    </source>
</evidence>
<comment type="cofactor">
    <cofactor evidence="1">
        <name>Zn(2+)</name>
        <dbReference type="ChEBI" id="CHEBI:29105"/>
    </cofactor>
</comment>
<dbReference type="InterPro" id="IPR013149">
    <property type="entry name" value="ADH-like_C"/>
</dbReference>
<dbReference type="EMBL" id="SSNT01000005">
    <property type="protein sequence ID" value="THF81107.1"/>
    <property type="molecule type" value="Genomic_DNA"/>
</dbReference>
<dbReference type="Proteomes" id="UP000310334">
    <property type="component" value="Unassembled WGS sequence"/>
</dbReference>
<evidence type="ECO:0000256" key="2">
    <source>
        <dbReference type="ARBA" id="ARBA00008072"/>
    </source>
</evidence>
<keyword evidence="4" id="KW-0862">Zinc</keyword>
<dbReference type="Pfam" id="PF08240">
    <property type="entry name" value="ADH_N"/>
    <property type="match status" value="1"/>
</dbReference>
<dbReference type="InterPro" id="IPR013154">
    <property type="entry name" value="ADH-like_N"/>
</dbReference>
<comment type="caution">
    <text evidence="8">The sequence shown here is derived from an EMBL/GenBank/DDBJ whole genome shotgun (WGS) entry which is preliminary data.</text>
</comment>
<protein>
    <submittedName>
        <fullName evidence="8">Alcohol dehydrogenase</fullName>
    </submittedName>
</protein>
<dbReference type="InterPro" id="IPR011032">
    <property type="entry name" value="GroES-like_sf"/>
</dbReference>
<dbReference type="PANTHER" id="PTHR43161">
    <property type="entry name" value="SORBITOL DEHYDROGENASE"/>
    <property type="match status" value="1"/>
</dbReference>
<dbReference type="AlphaFoldDB" id="A0A4S4C0H3"/>
<dbReference type="Pfam" id="PF00107">
    <property type="entry name" value="ADH_zinc_N"/>
    <property type="match status" value="1"/>
</dbReference>
<evidence type="ECO:0000256" key="4">
    <source>
        <dbReference type="ARBA" id="ARBA00022833"/>
    </source>
</evidence>
<dbReference type="InterPro" id="IPR036291">
    <property type="entry name" value="NAD(P)-bd_dom_sf"/>
</dbReference>
<keyword evidence="5" id="KW-0560">Oxidoreductase</keyword>
<dbReference type="OrthoDB" id="9770238at2"/>
<proteinExistence type="inferred from homology"/>
<gene>
    <name evidence="8" type="ORF">E6W99_08095</name>
</gene>
<name>A0A4S4C0H3_9BACI</name>
<dbReference type="GO" id="GO:0046872">
    <property type="term" value="F:metal ion binding"/>
    <property type="evidence" value="ECO:0007669"/>
    <property type="project" value="UniProtKB-KW"/>
</dbReference>
<keyword evidence="3" id="KW-0479">Metal-binding</keyword>
<dbReference type="RefSeq" id="WP_136352681.1">
    <property type="nucleotide sequence ID" value="NZ_CP046266.1"/>
</dbReference>
<feature type="domain" description="Alcohol dehydrogenase-like C-terminal" evidence="6">
    <location>
        <begin position="171"/>
        <end position="298"/>
    </location>
</feature>
<comment type="similarity">
    <text evidence="2">Belongs to the zinc-containing alcohol dehydrogenase family.</text>
</comment>
<evidence type="ECO:0000259" key="6">
    <source>
        <dbReference type="Pfam" id="PF00107"/>
    </source>
</evidence>
<keyword evidence="9" id="KW-1185">Reference proteome</keyword>
<accession>A0A4S4C0H3</accession>
<dbReference type="SUPFAM" id="SSF50129">
    <property type="entry name" value="GroES-like"/>
    <property type="match status" value="1"/>
</dbReference>
<evidence type="ECO:0000256" key="1">
    <source>
        <dbReference type="ARBA" id="ARBA00001947"/>
    </source>
</evidence>